<proteinExistence type="predicted"/>
<dbReference type="EMBL" id="VNHM01000010">
    <property type="protein sequence ID" value="TYO94922.1"/>
    <property type="molecule type" value="Genomic_DNA"/>
</dbReference>
<dbReference type="InterPro" id="IPR021312">
    <property type="entry name" value="DUF2889"/>
</dbReference>
<name>A0A5S4ZPU5_9FIRM</name>
<evidence type="ECO:0008006" key="3">
    <source>
        <dbReference type="Google" id="ProtNLM"/>
    </source>
</evidence>
<dbReference type="AlphaFoldDB" id="A0A5S4ZPU5"/>
<keyword evidence="2" id="KW-1185">Reference proteome</keyword>
<dbReference type="RefSeq" id="WP_166511947.1">
    <property type="nucleotide sequence ID" value="NZ_VNHM01000010.1"/>
</dbReference>
<dbReference type="Proteomes" id="UP000323166">
    <property type="component" value="Unassembled WGS sequence"/>
</dbReference>
<sequence length="320" mass="36333">MKNVIQRHWFTTVRFDPPTPCGDTILNHAVTEVNTEQLQTTWQPNRTNHARVAELDTGNRQPTGQLNAQTMYCGTDREVGTRLRVDLVSFKILEATLENHSPPVAITDIPQIRGIEAYLKSGPALRDALAHLDYFPRELFAETIRGIIQAETFIYKERGFASASEYNEHWNKTFANSCRYYSNLNRITQRWVDYADYMRTGNLFNRYKTQSVYTLNDKGGYFIVATFCDSFHELSVEIETDKDLVITKANGTLLRAPDNVCREATFFLQQLPGHSAASLNKKKIAVLLGKGEGCVHIIDTVYDALTAVIMANQRRSNSII</sequence>
<organism evidence="1 2">
    <name type="scientific">Desulfallas thermosapovorans DSM 6562</name>
    <dbReference type="NCBI Taxonomy" id="1121431"/>
    <lineage>
        <taxon>Bacteria</taxon>
        <taxon>Bacillati</taxon>
        <taxon>Bacillota</taxon>
        <taxon>Clostridia</taxon>
        <taxon>Eubacteriales</taxon>
        <taxon>Desulfallaceae</taxon>
        <taxon>Desulfallas</taxon>
    </lineage>
</organism>
<dbReference type="Pfam" id="PF11136">
    <property type="entry name" value="DUF2889"/>
    <property type="match status" value="1"/>
</dbReference>
<comment type="caution">
    <text evidence="1">The sequence shown here is derived from an EMBL/GenBank/DDBJ whole genome shotgun (WGS) entry which is preliminary data.</text>
</comment>
<evidence type="ECO:0000313" key="2">
    <source>
        <dbReference type="Proteomes" id="UP000323166"/>
    </source>
</evidence>
<protein>
    <recommendedName>
        <fullName evidence="3">DUF2889 family protein</fullName>
    </recommendedName>
</protein>
<evidence type="ECO:0000313" key="1">
    <source>
        <dbReference type="EMBL" id="TYO94922.1"/>
    </source>
</evidence>
<gene>
    <name evidence="1" type="ORF">LX24_01937</name>
</gene>
<accession>A0A5S4ZPU5</accession>
<reference evidence="1 2" key="1">
    <citation type="submission" date="2019-07" db="EMBL/GenBank/DDBJ databases">
        <title>Genomic Encyclopedia of Type Strains, Phase I: the one thousand microbial genomes (KMG-I) project.</title>
        <authorList>
            <person name="Kyrpides N."/>
        </authorList>
    </citation>
    <scope>NUCLEOTIDE SEQUENCE [LARGE SCALE GENOMIC DNA]</scope>
    <source>
        <strain evidence="1 2">DSM 6562</strain>
    </source>
</reference>